<accession>A0A9P3GF91</accession>
<proteinExistence type="predicted"/>
<name>A0A9P3GF91_9APHY</name>
<dbReference type="EMBL" id="BPQB01000027">
    <property type="protein sequence ID" value="GJE92644.1"/>
    <property type="molecule type" value="Genomic_DNA"/>
</dbReference>
<evidence type="ECO:0000256" key="1">
    <source>
        <dbReference type="SAM" id="MobiDB-lite"/>
    </source>
</evidence>
<evidence type="ECO:0000313" key="3">
    <source>
        <dbReference type="EMBL" id="GJE92644.1"/>
    </source>
</evidence>
<feature type="compositionally biased region" description="Basic and acidic residues" evidence="1">
    <location>
        <begin position="311"/>
        <end position="320"/>
    </location>
</feature>
<keyword evidence="2" id="KW-0472">Membrane</keyword>
<dbReference type="AlphaFoldDB" id="A0A9P3GF91"/>
<dbReference type="OrthoDB" id="2742220at2759"/>
<feature type="transmembrane region" description="Helical" evidence="2">
    <location>
        <begin position="168"/>
        <end position="188"/>
    </location>
</feature>
<evidence type="ECO:0000256" key="2">
    <source>
        <dbReference type="SAM" id="Phobius"/>
    </source>
</evidence>
<evidence type="ECO:0008006" key="5">
    <source>
        <dbReference type="Google" id="ProtNLM"/>
    </source>
</evidence>
<keyword evidence="4" id="KW-1185">Reference proteome</keyword>
<sequence length="328" mass="36052">MTVQWEDAAVQALCGFVFRLVGVFTTGFYVWYWLLSLHNVEWGLITRTMRPTWAHVSYFAARYFELAAVLAFIITTNIQEMLLNCGSAVGLKVTATFGNMAVASASTNLGLRAVVMWRDIRFMKTGLAVVCAAHGVIAFITGVESVPARWDPVHHVCMVVTSKGRSQLLGFYTFTLIWDLVILTFTLAGMHRQGLQSRSPLWTTVFKQGLGYALISCSACIPAIIMLWLDLNNTMNVILALPSGTMCVITSSAFVTSLPGMCEPEASASLASRPKSARPADTRRSVGGSHALTTHIELYASQIRNSGELIEEPHTRKESAPEFYAEMP</sequence>
<feature type="transmembrane region" description="Helical" evidence="2">
    <location>
        <begin position="12"/>
        <end position="33"/>
    </location>
</feature>
<keyword evidence="2" id="KW-1133">Transmembrane helix</keyword>
<dbReference type="Proteomes" id="UP000703269">
    <property type="component" value="Unassembled WGS sequence"/>
</dbReference>
<gene>
    <name evidence="3" type="ORF">PsYK624_087990</name>
</gene>
<reference evidence="3 4" key="1">
    <citation type="submission" date="2021-08" db="EMBL/GenBank/DDBJ databases">
        <title>Draft Genome Sequence of Phanerochaete sordida strain YK-624.</title>
        <authorList>
            <person name="Mori T."/>
            <person name="Dohra H."/>
            <person name="Suzuki T."/>
            <person name="Kawagishi H."/>
            <person name="Hirai H."/>
        </authorList>
    </citation>
    <scope>NUCLEOTIDE SEQUENCE [LARGE SCALE GENOMIC DNA]</scope>
    <source>
        <strain evidence="3 4">YK-624</strain>
    </source>
</reference>
<comment type="caution">
    <text evidence="3">The sequence shown here is derived from an EMBL/GenBank/DDBJ whole genome shotgun (WGS) entry which is preliminary data.</text>
</comment>
<protein>
    <recommendedName>
        <fullName evidence="5">Transmembrane protein</fullName>
    </recommendedName>
</protein>
<feature type="region of interest" description="Disordered" evidence="1">
    <location>
        <begin position="309"/>
        <end position="328"/>
    </location>
</feature>
<evidence type="ECO:0000313" key="4">
    <source>
        <dbReference type="Proteomes" id="UP000703269"/>
    </source>
</evidence>
<feature type="transmembrane region" description="Helical" evidence="2">
    <location>
        <begin position="53"/>
        <end position="74"/>
    </location>
</feature>
<feature type="transmembrane region" description="Helical" evidence="2">
    <location>
        <begin position="209"/>
        <end position="229"/>
    </location>
</feature>
<keyword evidence="2" id="KW-0812">Transmembrane</keyword>
<feature type="transmembrane region" description="Helical" evidence="2">
    <location>
        <begin position="235"/>
        <end position="255"/>
    </location>
</feature>
<organism evidence="3 4">
    <name type="scientific">Phanerochaete sordida</name>
    <dbReference type="NCBI Taxonomy" id="48140"/>
    <lineage>
        <taxon>Eukaryota</taxon>
        <taxon>Fungi</taxon>
        <taxon>Dikarya</taxon>
        <taxon>Basidiomycota</taxon>
        <taxon>Agaricomycotina</taxon>
        <taxon>Agaricomycetes</taxon>
        <taxon>Polyporales</taxon>
        <taxon>Phanerochaetaceae</taxon>
        <taxon>Phanerochaete</taxon>
    </lineage>
</organism>